<reference evidence="1" key="1">
    <citation type="submission" date="2021-02" db="EMBL/GenBank/DDBJ databases">
        <authorList>
            <person name="Nowell W R."/>
        </authorList>
    </citation>
    <scope>NUCLEOTIDE SEQUENCE</scope>
</reference>
<feature type="non-terminal residue" evidence="1">
    <location>
        <position position="1"/>
    </location>
</feature>
<dbReference type="EMBL" id="CAJOBJ010338743">
    <property type="protein sequence ID" value="CAF5192433.1"/>
    <property type="molecule type" value="Genomic_DNA"/>
</dbReference>
<protein>
    <submittedName>
        <fullName evidence="1">Uncharacterized protein</fullName>
    </submittedName>
</protein>
<sequence length="29" mass="3194">ESQLSNKAILIPTIQQAKITSDKKIPLSQ</sequence>
<comment type="caution">
    <text evidence="1">The sequence shown here is derived from an EMBL/GenBank/DDBJ whole genome shotgun (WGS) entry which is preliminary data.</text>
</comment>
<evidence type="ECO:0000313" key="1">
    <source>
        <dbReference type="EMBL" id="CAF5192433.1"/>
    </source>
</evidence>
<accession>A0A8S3I4R1</accession>
<dbReference type="AlphaFoldDB" id="A0A8S3I4R1"/>
<dbReference type="Proteomes" id="UP000681720">
    <property type="component" value="Unassembled WGS sequence"/>
</dbReference>
<organism evidence="1 2">
    <name type="scientific">Rotaria magnacalcarata</name>
    <dbReference type="NCBI Taxonomy" id="392030"/>
    <lineage>
        <taxon>Eukaryota</taxon>
        <taxon>Metazoa</taxon>
        <taxon>Spiralia</taxon>
        <taxon>Gnathifera</taxon>
        <taxon>Rotifera</taxon>
        <taxon>Eurotatoria</taxon>
        <taxon>Bdelloidea</taxon>
        <taxon>Philodinida</taxon>
        <taxon>Philodinidae</taxon>
        <taxon>Rotaria</taxon>
    </lineage>
</organism>
<gene>
    <name evidence="1" type="ORF">GIL414_LOCUS73484</name>
</gene>
<proteinExistence type="predicted"/>
<name>A0A8S3I4R1_9BILA</name>
<evidence type="ECO:0000313" key="2">
    <source>
        <dbReference type="Proteomes" id="UP000681720"/>
    </source>
</evidence>